<feature type="region of interest" description="Disordered" evidence="4">
    <location>
        <begin position="1"/>
        <end position="26"/>
    </location>
</feature>
<dbReference type="Proteomes" id="UP001515500">
    <property type="component" value="Unplaced"/>
</dbReference>
<dbReference type="GO" id="GO:0016746">
    <property type="term" value="F:acyltransferase activity"/>
    <property type="evidence" value="ECO:0007669"/>
    <property type="project" value="UniProtKB-KW"/>
</dbReference>
<keyword evidence="3" id="KW-0012">Acyltransferase</keyword>
<evidence type="ECO:0000313" key="6">
    <source>
        <dbReference type="RefSeq" id="XP_039120918.1"/>
    </source>
</evidence>
<protein>
    <submittedName>
        <fullName evidence="6">BAHD acyltransferase At5g47980-like</fullName>
    </submittedName>
</protein>
<gene>
    <name evidence="6" type="primary">LOC120257521</name>
</gene>
<dbReference type="GeneID" id="120257521"/>
<evidence type="ECO:0000256" key="1">
    <source>
        <dbReference type="ARBA" id="ARBA00009861"/>
    </source>
</evidence>
<organism evidence="5 6">
    <name type="scientific">Dioscorea cayennensis subsp. rotundata</name>
    <name type="common">White Guinea yam</name>
    <name type="synonym">Dioscorea rotundata</name>
    <dbReference type="NCBI Taxonomy" id="55577"/>
    <lineage>
        <taxon>Eukaryota</taxon>
        <taxon>Viridiplantae</taxon>
        <taxon>Streptophyta</taxon>
        <taxon>Embryophyta</taxon>
        <taxon>Tracheophyta</taxon>
        <taxon>Spermatophyta</taxon>
        <taxon>Magnoliopsida</taxon>
        <taxon>Liliopsida</taxon>
        <taxon>Dioscoreales</taxon>
        <taxon>Dioscoreaceae</taxon>
        <taxon>Dioscorea</taxon>
    </lineage>
</organism>
<dbReference type="Gene3D" id="3.30.559.10">
    <property type="entry name" value="Chloramphenicol acetyltransferase-like domain"/>
    <property type="match status" value="2"/>
</dbReference>
<dbReference type="PANTHER" id="PTHR31623:SF17">
    <property type="entry name" value="F21J9.9"/>
    <property type="match status" value="1"/>
</dbReference>
<evidence type="ECO:0000256" key="3">
    <source>
        <dbReference type="ARBA" id="ARBA00023315"/>
    </source>
</evidence>
<evidence type="ECO:0000256" key="2">
    <source>
        <dbReference type="ARBA" id="ARBA00022679"/>
    </source>
</evidence>
<name>A0AB40B2B5_DIOCR</name>
<keyword evidence="2" id="KW-0808">Transferase</keyword>
<reference evidence="6" key="1">
    <citation type="submission" date="2025-08" db="UniProtKB">
        <authorList>
            <consortium name="RefSeq"/>
        </authorList>
    </citation>
    <scope>IDENTIFICATION</scope>
</reference>
<proteinExistence type="inferred from homology"/>
<dbReference type="AlphaFoldDB" id="A0AB40B2B5"/>
<keyword evidence="5" id="KW-1185">Reference proteome</keyword>
<evidence type="ECO:0000256" key="4">
    <source>
        <dbReference type="SAM" id="MobiDB-lite"/>
    </source>
</evidence>
<accession>A0AB40B2B5</accession>
<dbReference type="InterPro" id="IPR023213">
    <property type="entry name" value="CAT-like_dom_sf"/>
</dbReference>
<comment type="similarity">
    <text evidence="1">Belongs to the plant acyltransferase family.</text>
</comment>
<dbReference type="Pfam" id="PF02458">
    <property type="entry name" value="Transferase"/>
    <property type="match status" value="1"/>
</dbReference>
<evidence type="ECO:0000313" key="5">
    <source>
        <dbReference type="Proteomes" id="UP001515500"/>
    </source>
</evidence>
<dbReference type="RefSeq" id="XP_039120918.1">
    <property type="nucleotide sequence ID" value="XM_039264984.1"/>
</dbReference>
<sequence>MLKVQIKSKENIKPSSPTSPNHPPIQLSSLDHITPQIYTHILLFYSSTINPNHLKTSLSTTLLHFSPLAGRIHRSSSNGTLYVHCTDEGAVFVEAEAHQAYTIQSFLTSDHHASSSSPINEFPELLPIKKDHFNLSDPLLAVQLTVFDSGGFVLGLSMCHLIADGASMALFLKQWSSISRSGATINGSLPIFDSASLFSPQPWSASTVEKPQDDEQDENTITKVSIIKRFVIDKEGVERLRISKQSWRPTRVQAVLGLVWRCLRRAKLSGNHVSQVVNIRNKKMNMVSMLSEKDFGNLWVSVMVSTSSDHQCERIEEEEALREAVTSVNEEYVRNFIEGKVKKSDACWIFTSWCRMGFYESSDFGWGEPDWVGCGLREMKDVCMLIDAKDGVGVEVWVWLDEDGMKKLECDLEFLSFVSF</sequence>
<dbReference type="SUPFAM" id="SSF52777">
    <property type="entry name" value="CoA-dependent acyltransferases"/>
    <property type="match status" value="1"/>
</dbReference>
<dbReference type="PANTHER" id="PTHR31623">
    <property type="entry name" value="F21J9.9"/>
    <property type="match status" value="1"/>
</dbReference>